<gene>
    <name evidence="2" type="ORF">B9Z55_028549</name>
</gene>
<dbReference type="GO" id="GO:0045121">
    <property type="term" value="C:membrane raft"/>
    <property type="evidence" value="ECO:0007669"/>
    <property type="project" value="TreeGrafter"/>
</dbReference>
<keyword evidence="3" id="KW-1185">Reference proteome</keyword>
<evidence type="ECO:0000313" key="2">
    <source>
        <dbReference type="EMBL" id="PIC12188.1"/>
    </source>
</evidence>
<dbReference type="PANTHER" id="PTHR21447">
    <property type="entry name" value="RING-TYPE DOMAIN-CONTAINING PROTEIN-RELATED"/>
    <property type="match status" value="1"/>
</dbReference>
<dbReference type="InterPro" id="IPR056711">
    <property type="entry name" value="DUF7809"/>
</dbReference>
<accession>A0A2G5SAT4</accession>
<reference evidence="3" key="1">
    <citation type="submission" date="2017-10" db="EMBL/GenBank/DDBJ databases">
        <title>Rapid genome shrinkage in a self-fertile nematode reveals novel sperm competition proteins.</title>
        <authorList>
            <person name="Yin D."/>
            <person name="Schwarz E.M."/>
            <person name="Thomas C.G."/>
            <person name="Felde R.L."/>
            <person name="Korf I.F."/>
            <person name="Cutter A.D."/>
            <person name="Schartner C.M."/>
            <person name="Ralston E.J."/>
            <person name="Meyer B.J."/>
            <person name="Haag E.S."/>
        </authorList>
    </citation>
    <scope>NUCLEOTIDE SEQUENCE [LARGE SCALE GENOMIC DNA]</scope>
    <source>
        <strain evidence="3">JU1422</strain>
    </source>
</reference>
<evidence type="ECO:0000259" key="1">
    <source>
        <dbReference type="Pfam" id="PF25100"/>
    </source>
</evidence>
<dbReference type="EMBL" id="PDUG01000026">
    <property type="protein sequence ID" value="PIC12188.1"/>
    <property type="molecule type" value="Genomic_DNA"/>
</dbReference>
<dbReference type="AlphaFoldDB" id="A0A2G5SAT4"/>
<feature type="domain" description="DUF7809" evidence="1">
    <location>
        <begin position="158"/>
        <end position="312"/>
    </location>
</feature>
<protein>
    <recommendedName>
        <fullName evidence="1">DUF7809 domain-containing protein</fullName>
    </recommendedName>
</protein>
<name>A0A2G5SAT4_9PELO</name>
<proteinExistence type="predicted"/>
<evidence type="ECO:0000313" key="3">
    <source>
        <dbReference type="Proteomes" id="UP000230233"/>
    </source>
</evidence>
<dbReference type="PANTHER" id="PTHR21447:SF13">
    <property type="entry name" value="RING-TYPE DOMAIN-CONTAINING PROTEIN"/>
    <property type="match status" value="1"/>
</dbReference>
<organism evidence="2 3">
    <name type="scientific">Caenorhabditis nigoni</name>
    <dbReference type="NCBI Taxonomy" id="1611254"/>
    <lineage>
        <taxon>Eukaryota</taxon>
        <taxon>Metazoa</taxon>
        <taxon>Ecdysozoa</taxon>
        <taxon>Nematoda</taxon>
        <taxon>Chromadorea</taxon>
        <taxon>Rhabditida</taxon>
        <taxon>Rhabditina</taxon>
        <taxon>Rhabditomorpha</taxon>
        <taxon>Rhabditoidea</taxon>
        <taxon>Rhabditidae</taxon>
        <taxon>Peloderinae</taxon>
        <taxon>Caenorhabditis</taxon>
    </lineage>
</organism>
<sequence length="692" mass="81016">MRAMRLLKFRFFDDCAIARAGVCVKNDIFCYLFVPMSIQGPPLPTLITKSALSRAVLRYIPKELHKYVKLPLCDFDEVKDDGKYELEWMLANSDNMLRMYGSSEELSENLKIYMGHSSDRWIEYDPIEPYNSLINEFLSSKNEFFFQKSHGVICLQHFLYLQLYALKDPNLKYPGISHAILSIILKFMNARNAGKLEFVIRDDFEKFYEEFKNAFFVNNRIFMEKPENIPNFKVYSDLQKSNAISKIIDDFKKLIPVWKDEYSRLGSIIQNFVEENYSNNIETVHFTLRRLKIMVSMIDCTISSFPDFFLPYDREKNPNHPIVVRVFLDNHNMYLIKSELLNALNLINPNIKSYEDADDKILTVKFESIYKVFGDEMEKLHQLPCGIKRTKHAAVPLQTPSGDHCILAADALFEILNRLIFCHRIFQKFQESTWPILSAHLAQLGEFFSTHEKSPFFVTMRKVESIEESLTNSLRKYEKIPANSVRNAKKDGFTVQNLKNELANLGVTSLFTEIQEYAEAVYSEVLKFKKQEFLRTCDLFDAVEKCLLICIFKRLPNLQLFLHTQHACHYLPNLQCSHCSAVPQSKKFQDSTWNDFSYDGHSYSYLTDIKGMVLPDGENTALQTNFFIFESGNRISSSFRYFLLDRNDHFTLFTRSDEEKVKAVMNLDAFQKLYPEKKYLYPDDSSRKRKER</sequence>
<dbReference type="Proteomes" id="UP000230233">
    <property type="component" value="Unassembled WGS sequence"/>
</dbReference>
<comment type="caution">
    <text evidence="2">The sequence shown here is derived from an EMBL/GenBank/DDBJ whole genome shotgun (WGS) entry which is preliminary data.</text>
</comment>
<dbReference type="GO" id="GO:0045087">
    <property type="term" value="P:innate immune response"/>
    <property type="evidence" value="ECO:0007669"/>
    <property type="project" value="TreeGrafter"/>
</dbReference>
<dbReference type="Pfam" id="PF25100">
    <property type="entry name" value="DUF7809"/>
    <property type="match status" value="1"/>
</dbReference>
<dbReference type="OrthoDB" id="6359816at2759"/>